<keyword evidence="3" id="KW-1185">Reference proteome</keyword>
<reference evidence="2 3" key="1">
    <citation type="submission" date="2019-04" db="EMBL/GenBank/DDBJ databases">
        <title>An improved genome assembly and genetic linkage map for asparagus bean, Vigna unguiculata ssp. sesquipedialis.</title>
        <authorList>
            <person name="Xia Q."/>
            <person name="Zhang R."/>
            <person name="Dong Y."/>
        </authorList>
    </citation>
    <scope>NUCLEOTIDE SEQUENCE [LARGE SCALE GENOMIC DNA]</scope>
    <source>
        <tissue evidence="2">Leaf</tissue>
    </source>
</reference>
<dbReference type="AlphaFoldDB" id="A0A4D6NPE5"/>
<organism evidence="2 3">
    <name type="scientific">Vigna unguiculata</name>
    <name type="common">Cowpea</name>
    <dbReference type="NCBI Taxonomy" id="3917"/>
    <lineage>
        <taxon>Eukaryota</taxon>
        <taxon>Viridiplantae</taxon>
        <taxon>Streptophyta</taxon>
        <taxon>Embryophyta</taxon>
        <taxon>Tracheophyta</taxon>
        <taxon>Spermatophyta</taxon>
        <taxon>Magnoliopsida</taxon>
        <taxon>eudicotyledons</taxon>
        <taxon>Gunneridae</taxon>
        <taxon>Pentapetalae</taxon>
        <taxon>rosids</taxon>
        <taxon>fabids</taxon>
        <taxon>Fabales</taxon>
        <taxon>Fabaceae</taxon>
        <taxon>Papilionoideae</taxon>
        <taxon>50 kb inversion clade</taxon>
        <taxon>NPAAA clade</taxon>
        <taxon>indigoferoid/millettioid clade</taxon>
        <taxon>Phaseoleae</taxon>
        <taxon>Vigna</taxon>
    </lineage>
</organism>
<dbReference type="Proteomes" id="UP000501690">
    <property type="component" value="Linkage Group LG11"/>
</dbReference>
<feature type="region of interest" description="Disordered" evidence="1">
    <location>
        <begin position="217"/>
        <end position="259"/>
    </location>
</feature>
<proteinExistence type="predicted"/>
<feature type="compositionally biased region" description="Polar residues" evidence="1">
    <location>
        <begin position="236"/>
        <end position="249"/>
    </location>
</feature>
<feature type="region of interest" description="Disordered" evidence="1">
    <location>
        <begin position="121"/>
        <end position="141"/>
    </location>
</feature>
<evidence type="ECO:0000313" key="3">
    <source>
        <dbReference type="Proteomes" id="UP000501690"/>
    </source>
</evidence>
<gene>
    <name evidence="2" type="ORF">DEO72_LG11g2197</name>
</gene>
<protein>
    <submittedName>
        <fullName evidence="2">Uncharacterized protein</fullName>
    </submittedName>
</protein>
<evidence type="ECO:0000313" key="2">
    <source>
        <dbReference type="EMBL" id="QCE15188.1"/>
    </source>
</evidence>
<feature type="compositionally biased region" description="Basic and acidic residues" evidence="1">
    <location>
        <begin position="126"/>
        <end position="141"/>
    </location>
</feature>
<sequence length="259" mass="28466">MQACYDLPNNTLRLDSTHLDTYNLVGFSGCLHLWWISLLTPELLTPGLCVTSGTMNQFSLTTRLALNEFQASCYSHHRSQFALGHSVHNLKGNTQTSTLSTFEIKENSKASHPLAQLLAQAAGSRPGEEDPRSGELPSPRRELDFQYSGLARVLAQARLSSPKRDQLAWASLSVLATVFTCSRLEGIPQTTNPPYHTSITAGKLKQSQTTWNNRLVPNEQEGSSFPYLENKLATGSLGTNSERNSSESGLASWKTVEPD</sequence>
<accession>A0A4D6NPE5</accession>
<evidence type="ECO:0000256" key="1">
    <source>
        <dbReference type="SAM" id="MobiDB-lite"/>
    </source>
</evidence>
<name>A0A4D6NPE5_VIGUN</name>
<dbReference type="EMBL" id="CP039355">
    <property type="protein sequence ID" value="QCE15188.1"/>
    <property type="molecule type" value="Genomic_DNA"/>
</dbReference>